<comment type="caution">
    <text evidence="13">The sequence shown here is derived from an EMBL/GenBank/DDBJ whole genome shotgun (WGS) entry which is preliminary data.</text>
</comment>
<dbReference type="eggNOG" id="KOG3453">
    <property type="taxonomic scope" value="Eukaryota"/>
</dbReference>
<evidence type="ECO:0000256" key="8">
    <source>
        <dbReference type="ARBA" id="ARBA00023004"/>
    </source>
</evidence>
<evidence type="ECO:0000256" key="9">
    <source>
        <dbReference type="PROSITE-ProRule" id="PRU00433"/>
    </source>
</evidence>
<dbReference type="EMBL" id="LATX01001068">
    <property type="protein sequence ID" value="KTB43826.1"/>
    <property type="molecule type" value="Genomic_DNA"/>
</dbReference>
<dbReference type="InterPro" id="IPR002327">
    <property type="entry name" value="Cyt_c_1A/1B"/>
</dbReference>
<evidence type="ECO:0000256" key="2">
    <source>
        <dbReference type="ARBA" id="ARBA00006488"/>
    </source>
</evidence>
<feature type="domain" description="Cytochrome c" evidence="12">
    <location>
        <begin position="6"/>
        <end position="107"/>
    </location>
</feature>
<keyword evidence="4 9" id="KW-0349">Heme</keyword>
<keyword evidence="11" id="KW-0496">Mitochondrion</keyword>
<keyword evidence="7 11" id="KW-0249">Electron transport</keyword>
<dbReference type="GO" id="GO:0005758">
    <property type="term" value="C:mitochondrial intermembrane space"/>
    <property type="evidence" value="ECO:0007669"/>
    <property type="project" value="UniProtKB-SubCell"/>
</dbReference>
<dbReference type="PROSITE" id="PS51007">
    <property type="entry name" value="CYTC"/>
    <property type="match status" value="1"/>
</dbReference>
<evidence type="ECO:0000256" key="11">
    <source>
        <dbReference type="RuleBase" id="RU004427"/>
    </source>
</evidence>
<keyword evidence="8 9" id="KW-0408">Iron</keyword>
<evidence type="ECO:0000256" key="5">
    <source>
        <dbReference type="ARBA" id="ARBA00022660"/>
    </source>
</evidence>
<evidence type="ECO:0000256" key="10">
    <source>
        <dbReference type="RuleBase" id="RU004426"/>
    </source>
</evidence>
<dbReference type="InterPro" id="IPR036909">
    <property type="entry name" value="Cyt_c-like_dom_sf"/>
</dbReference>
<evidence type="ECO:0000259" key="12">
    <source>
        <dbReference type="PROSITE" id="PS51007"/>
    </source>
</evidence>
<protein>
    <submittedName>
        <fullName evidence="13">Putative cytochrome c C1</fullName>
    </submittedName>
</protein>
<dbReference type="PRINTS" id="PR00604">
    <property type="entry name" value="CYTCHRMECIAB"/>
</dbReference>
<evidence type="ECO:0000313" key="14">
    <source>
        <dbReference type="Proteomes" id="UP000054988"/>
    </source>
</evidence>
<comment type="function">
    <text evidence="11">Electron carrier protein. The oxidized form of the cytochrome c heme group can accept an electron from the heme group of the cytochrome c1 subunit of cytochrome reductase. Cytochrome c then transfers this electron to the cytochrome oxidase complex, the final protein carrier in the mitochondrial electron-transport chain.</text>
</comment>
<evidence type="ECO:0000256" key="6">
    <source>
        <dbReference type="ARBA" id="ARBA00022723"/>
    </source>
</evidence>
<evidence type="ECO:0000256" key="7">
    <source>
        <dbReference type="ARBA" id="ARBA00022982"/>
    </source>
</evidence>
<keyword evidence="3 11" id="KW-0813">Transport</keyword>
<evidence type="ECO:0000256" key="1">
    <source>
        <dbReference type="ARBA" id="ARBA00004569"/>
    </source>
</evidence>
<dbReference type="Pfam" id="PF00034">
    <property type="entry name" value="Cytochrom_C"/>
    <property type="match status" value="1"/>
</dbReference>
<dbReference type="Proteomes" id="UP000054988">
    <property type="component" value="Unassembled WGS sequence"/>
</dbReference>
<proteinExistence type="inferred from homology"/>
<evidence type="ECO:0000313" key="13">
    <source>
        <dbReference type="EMBL" id="KTB43826.1"/>
    </source>
</evidence>
<dbReference type="Gene3D" id="1.10.760.10">
    <property type="entry name" value="Cytochrome c-like domain"/>
    <property type="match status" value="1"/>
</dbReference>
<gene>
    <name evidence="13" type="ORF">WG66_3597</name>
</gene>
<dbReference type="FunFam" id="1.10.760.10:FF:000001">
    <property type="entry name" value="Cytochrome c iso-1"/>
    <property type="match status" value="1"/>
</dbReference>
<dbReference type="GO" id="GO:0009055">
    <property type="term" value="F:electron transfer activity"/>
    <property type="evidence" value="ECO:0007669"/>
    <property type="project" value="InterPro"/>
</dbReference>
<evidence type="ECO:0000256" key="4">
    <source>
        <dbReference type="ARBA" id="ARBA00022617"/>
    </source>
</evidence>
<comment type="subcellular location">
    <subcellularLocation>
        <location evidence="1">Mitochondrion intermembrane space</location>
    </subcellularLocation>
</comment>
<dbReference type="PANTHER" id="PTHR11961">
    <property type="entry name" value="CYTOCHROME C"/>
    <property type="match status" value="1"/>
</dbReference>
<comment type="similarity">
    <text evidence="2 10">Belongs to the cytochrome c family.</text>
</comment>
<reference evidence="13 14" key="1">
    <citation type="submission" date="2015-12" db="EMBL/GenBank/DDBJ databases">
        <title>Draft genome sequence of Moniliophthora roreri, the causal agent of frosty pod rot of cacao.</title>
        <authorList>
            <person name="Aime M.C."/>
            <person name="Diaz-Valderrama J.R."/>
            <person name="Kijpornyongpan T."/>
            <person name="Phillips-Mora W."/>
        </authorList>
    </citation>
    <scope>NUCLEOTIDE SEQUENCE [LARGE SCALE GENOMIC DNA]</scope>
    <source>
        <strain evidence="13 14">MCA 2952</strain>
    </source>
</reference>
<sequence length="108" mass="11785">MPYTDGDAAKGASLFKTRCAQCHTLGAGEPNKVGPNLHGIFGRKSGQVEGFSYTAANVNKGVVWDEHTLFEYLENPKKYIPGTKMAFAGLKKDKDRNDLITHLKEATA</sequence>
<dbReference type="AlphaFoldDB" id="A0A0W0G5I5"/>
<comment type="PTM">
    <text evidence="11">Binds 1 heme group per subunit.</text>
</comment>
<keyword evidence="6 9" id="KW-0479">Metal-binding</keyword>
<dbReference type="InterPro" id="IPR009056">
    <property type="entry name" value="Cyt_c-like_dom"/>
</dbReference>
<evidence type="ECO:0000256" key="3">
    <source>
        <dbReference type="ARBA" id="ARBA00022448"/>
    </source>
</evidence>
<dbReference type="SUPFAM" id="SSF46626">
    <property type="entry name" value="Cytochrome c"/>
    <property type="match status" value="1"/>
</dbReference>
<dbReference type="GO" id="GO:0046872">
    <property type="term" value="F:metal ion binding"/>
    <property type="evidence" value="ECO:0007669"/>
    <property type="project" value="UniProtKB-KW"/>
</dbReference>
<dbReference type="GO" id="GO:0020037">
    <property type="term" value="F:heme binding"/>
    <property type="evidence" value="ECO:0007669"/>
    <property type="project" value="InterPro"/>
</dbReference>
<name>A0A0W0G5I5_MONRR</name>
<keyword evidence="5 11" id="KW-0679">Respiratory chain</keyword>
<organism evidence="13 14">
    <name type="scientific">Moniliophthora roreri</name>
    <name type="common">Frosty pod rot fungus</name>
    <name type="synonym">Monilia roreri</name>
    <dbReference type="NCBI Taxonomy" id="221103"/>
    <lineage>
        <taxon>Eukaryota</taxon>
        <taxon>Fungi</taxon>
        <taxon>Dikarya</taxon>
        <taxon>Basidiomycota</taxon>
        <taxon>Agaricomycotina</taxon>
        <taxon>Agaricomycetes</taxon>
        <taxon>Agaricomycetidae</taxon>
        <taxon>Agaricales</taxon>
        <taxon>Marasmiineae</taxon>
        <taxon>Marasmiaceae</taxon>
        <taxon>Moniliophthora</taxon>
    </lineage>
</organism>
<accession>A0A0W0G5I5</accession>